<feature type="domain" description="Anthranilate synthase component I N-terminal" evidence="4">
    <location>
        <begin position="21"/>
        <end position="167"/>
    </location>
</feature>
<dbReference type="InterPro" id="IPR005802">
    <property type="entry name" value="ADC_synth_comp_1"/>
</dbReference>
<dbReference type="PANTHER" id="PTHR11236">
    <property type="entry name" value="AMINOBENZOATE/ANTHRANILATE SYNTHASE"/>
    <property type="match status" value="1"/>
</dbReference>
<keyword evidence="5" id="KW-0032">Aminotransferase</keyword>
<evidence type="ECO:0000256" key="1">
    <source>
        <dbReference type="ARBA" id="ARBA00013139"/>
    </source>
</evidence>
<dbReference type="Pfam" id="PF04715">
    <property type="entry name" value="Anth_synt_I_N"/>
    <property type="match status" value="1"/>
</dbReference>
<evidence type="ECO:0000259" key="3">
    <source>
        <dbReference type="Pfam" id="PF00425"/>
    </source>
</evidence>
<protein>
    <recommendedName>
        <fullName evidence="1">aminodeoxychorismate synthase</fullName>
        <ecNumber evidence="1">2.6.1.85</ecNumber>
    </recommendedName>
</protein>
<dbReference type="InterPro" id="IPR015890">
    <property type="entry name" value="Chorismate_C"/>
</dbReference>
<comment type="caution">
    <text evidence="5">The sequence shown here is derived from an EMBL/GenBank/DDBJ whole genome shotgun (WGS) entry which is preliminary data.</text>
</comment>
<evidence type="ECO:0000313" key="5">
    <source>
        <dbReference type="EMBL" id="MCT7942904.1"/>
    </source>
</evidence>
<keyword evidence="2 5" id="KW-0808">Transferase</keyword>
<dbReference type="Pfam" id="PF00425">
    <property type="entry name" value="Chorismate_bind"/>
    <property type="match status" value="1"/>
</dbReference>
<dbReference type="InterPro" id="IPR005801">
    <property type="entry name" value="ADC_synthase"/>
</dbReference>
<dbReference type="EC" id="2.6.1.85" evidence="1"/>
<evidence type="ECO:0000259" key="4">
    <source>
        <dbReference type="Pfam" id="PF04715"/>
    </source>
</evidence>
<keyword evidence="6" id="KW-1185">Reference proteome</keyword>
<dbReference type="AlphaFoldDB" id="A0A9X3AW17"/>
<proteinExistence type="predicted"/>
<evidence type="ECO:0000256" key="2">
    <source>
        <dbReference type="ARBA" id="ARBA00022679"/>
    </source>
</evidence>
<reference evidence="5" key="1">
    <citation type="journal article" date="2023" name="Int. J. Syst. Evol. Microbiol.">
        <title>&lt;i&gt;Shewanella septentrionalis&lt;/i&gt; sp. nov. and &lt;i&gt;Shewanella holmiensis&lt;/i&gt; sp. nov., isolated from Baltic Sea water and sediments.</title>
        <authorList>
            <person name="Martin-Rodriguez A.J."/>
            <person name="Thorell K."/>
            <person name="Joffre E."/>
            <person name="Jensie-Markopoulos S."/>
            <person name="Moore E.R.B."/>
            <person name="Sjoling A."/>
        </authorList>
    </citation>
    <scope>NUCLEOTIDE SEQUENCE</scope>
    <source>
        <strain evidence="5">SP1S2-7</strain>
    </source>
</reference>
<dbReference type="EMBL" id="JAMTCD010000019">
    <property type="protein sequence ID" value="MCT7942904.1"/>
    <property type="molecule type" value="Genomic_DNA"/>
</dbReference>
<dbReference type="InterPro" id="IPR019999">
    <property type="entry name" value="Anth_synth_I-like"/>
</dbReference>
<name>A0A9X3AW17_9GAMM</name>
<dbReference type="SUPFAM" id="SSF56322">
    <property type="entry name" value="ADC synthase"/>
    <property type="match status" value="1"/>
</dbReference>
<dbReference type="PRINTS" id="PR00095">
    <property type="entry name" value="ANTSNTHASEI"/>
</dbReference>
<dbReference type="InterPro" id="IPR006805">
    <property type="entry name" value="Anth_synth_I_N"/>
</dbReference>
<accession>A0A9X3AW17</accession>
<dbReference type="RefSeq" id="WP_261299251.1">
    <property type="nucleotide sequence ID" value="NZ_JAMTCD010000019.1"/>
</dbReference>
<evidence type="ECO:0000313" key="6">
    <source>
        <dbReference type="Proteomes" id="UP001155546"/>
    </source>
</evidence>
<dbReference type="NCBIfam" id="TIGR00553">
    <property type="entry name" value="pabB"/>
    <property type="match status" value="1"/>
</dbReference>
<dbReference type="Gene3D" id="3.60.120.10">
    <property type="entry name" value="Anthranilate synthase"/>
    <property type="match status" value="1"/>
</dbReference>
<dbReference type="GO" id="GO:0000162">
    <property type="term" value="P:L-tryptophan biosynthetic process"/>
    <property type="evidence" value="ECO:0007669"/>
    <property type="project" value="TreeGrafter"/>
</dbReference>
<organism evidence="5 6">
    <name type="scientific">Shewanella holmiensis</name>
    <dbReference type="NCBI Taxonomy" id="2952222"/>
    <lineage>
        <taxon>Bacteria</taxon>
        <taxon>Pseudomonadati</taxon>
        <taxon>Pseudomonadota</taxon>
        <taxon>Gammaproteobacteria</taxon>
        <taxon>Alteromonadales</taxon>
        <taxon>Shewanellaceae</taxon>
        <taxon>Shewanella</taxon>
    </lineage>
</organism>
<gene>
    <name evidence="5" type="primary">pabB</name>
    <name evidence="5" type="ORF">NE535_14025</name>
</gene>
<sequence>MKQRGDKTLTITPLMWAGTTQSLFEAVSHLPWAMLLDSANAQHQDARFDIIAFNPIATLISRNGKVIFEPKDITNNTLQPIFDNIAQHLQSETLDPFSALKYCQQQLYPIKQACQYPFSGGAIGAFSYDLGRSIEQLPNSAIKDIDFNELNIGFYDQCLVYDYQQQHWCSISYDNVDHSNTLFSIIQQDPAAKIVSKKPAFCLTSAWHNQTLKQTYLNHFQRVQAYLLSGDCYQINLTQRFEATYQGDEWQAYKQLTQANKAPFSAFIRLPHHTVLSISPERFIQLAGDNIETKPIKGTLPRLNDAALDLLQADKLQASEKDRAENVMIVDLLRNDIGKVASPGSVKVPHLFSIESFPAVHHLVSTVTAKLAPQYDASDLLKACFPGGSITGAPKIRAMQIIEELEPSRRSIYCGSIGYLSQDGTMDTSITIRTLITESNRIYCWAGGGVVADSNAEAEYQECFDKVSKILPLLQKTRGC</sequence>
<dbReference type="GO" id="GO:0009396">
    <property type="term" value="P:folic acid-containing compound biosynthetic process"/>
    <property type="evidence" value="ECO:0007669"/>
    <property type="project" value="InterPro"/>
</dbReference>
<dbReference type="GO" id="GO:0046820">
    <property type="term" value="F:4-amino-4-deoxychorismate synthase activity"/>
    <property type="evidence" value="ECO:0007669"/>
    <property type="project" value="UniProtKB-EC"/>
</dbReference>
<dbReference type="Proteomes" id="UP001155546">
    <property type="component" value="Unassembled WGS sequence"/>
</dbReference>
<feature type="domain" description="Chorismate-utilising enzyme C-terminal" evidence="3">
    <location>
        <begin position="213"/>
        <end position="466"/>
    </location>
</feature>
<dbReference type="PANTHER" id="PTHR11236:SF50">
    <property type="entry name" value="AMINODEOXYCHORISMATE SYNTHASE COMPONENT 1"/>
    <property type="match status" value="1"/>
</dbReference>